<dbReference type="GO" id="GO:0000049">
    <property type="term" value="F:tRNA binding"/>
    <property type="evidence" value="ECO:0007669"/>
    <property type="project" value="UniProtKB-UniRule"/>
</dbReference>
<evidence type="ECO:0000256" key="3">
    <source>
        <dbReference type="ARBA" id="ARBA00022884"/>
    </source>
</evidence>
<keyword evidence="5 7" id="KW-0687">Ribonucleoprotein</keyword>
<comment type="function">
    <text evidence="7">One of the primary rRNA binding proteins, it binds directly to 16S rRNA where it nucleates assembly of the head domain of the 30S subunit. Is located at the subunit interface close to the decoding center, probably blocks exit of the E-site tRNA.</text>
</comment>
<gene>
    <name evidence="7 10" type="primary">rpsG</name>
    <name evidence="10" type="ORF">OSSY52_10330</name>
</gene>
<dbReference type="FunFam" id="1.10.455.10:FF:000001">
    <property type="entry name" value="30S ribosomal protein S7"/>
    <property type="match status" value="1"/>
</dbReference>
<evidence type="ECO:0000313" key="11">
    <source>
        <dbReference type="Proteomes" id="UP000516361"/>
    </source>
</evidence>
<dbReference type="GO" id="GO:0003735">
    <property type="term" value="F:structural constituent of ribosome"/>
    <property type="evidence" value="ECO:0007669"/>
    <property type="project" value="InterPro"/>
</dbReference>
<dbReference type="PANTHER" id="PTHR11205">
    <property type="entry name" value="RIBOSOMAL PROTEIN S7"/>
    <property type="match status" value="1"/>
</dbReference>
<reference evidence="10 11" key="1">
    <citation type="submission" date="2018-06" db="EMBL/GenBank/DDBJ databases">
        <title>Genome sequencing of Oceanotoga sp. sy52.</title>
        <authorList>
            <person name="Mori K."/>
        </authorList>
    </citation>
    <scope>NUCLEOTIDE SEQUENCE [LARGE SCALE GENOMIC DNA]</scope>
    <source>
        <strain evidence="11">sy52</strain>
    </source>
</reference>
<evidence type="ECO:0000256" key="5">
    <source>
        <dbReference type="ARBA" id="ARBA00023274"/>
    </source>
</evidence>
<feature type="domain" description="Small ribosomal subunit protein uS7" evidence="9">
    <location>
        <begin position="1"/>
        <end position="148"/>
    </location>
</feature>
<dbReference type="EMBL" id="AP018712">
    <property type="protein sequence ID" value="BBE30892.1"/>
    <property type="molecule type" value="Genomic_DNA"/>
</dbReference>
<evidence type="ECO:0000256" key="8">
    <source>
        <dbReference type="RuleBase" id="RU003619"/>
    </source>
</evidence>
<evidence type="ECO:0000256" key="6">
    <source>
        <dbReference type="ARBA" id="ARBA00044531"/>
    </source>
</evidence>
<dbReference type="GO" id="GO:0006412">
    <property type="term" value="P:translation"/>
    <property type="evidence" value="ECO:0007669"/>
    <property type="project" value="UniProtKB-UniRule"/>
</dbReference>
<sequence>MRRKRAEKRPIEADPVYGNVLVTKLVNKVMQDGKKSKAQEIVYKSLEILKEKTGEEAMDALNKAVNNVRPLIEVRSRRIGGSTYQVPFEVAEERAISLALRWIVASARSKSGKPMVERLSNELLDAHKGTGASVKRKDDLHKMADANKAFAHYRW</sequence>
<dbReference type="CDD" id="cd14869">
    <property type="entry name" value="uS7_Bacteria"/>
    <property type="match status" value="1"/>
</dbReference>
<dbReference type="InterPro" id="IPR020606">
    <property type="entry name" value="Ribosomal_uS7_CS"/>
</dbReference>
<dbReference type="RefSeq" id="WP_190615959.1">
    <property type="nucleotide sequence ID" value="NZ_AP018712.1"/>
</dbReference>
<comment type="subunit">
    <text evidence="7">Part of the 30S ribosomal subunit. Contacts proteins S9 and S11.</text>
</comment>
<dbReference type="PIRSF" id="PIRSF002122">
    <property type="entry name" value="RPS7p_RPS7a_RPS5e_RPS7o"/>
    <property type="match status" value="1"/>
</dbReference>
<name>A0A7G1G9V9_9BACT</name>
<comment type="similarity">
    <text evidence="1 7 8">Belongs to the universal ribosomal protein uS7 family.</text>
</comment>
<organism evidence="10 11">
    <name type="scientific">Tepiditoga spiralis</name>
    <dbReference type="NCBI Taxonomy" id="2108365"/>
    <lineage>
        <taxon>Bacteria</taxon>
        <taxon>Thermotogati</taxon>
        <taxon>Thermotogota</taxon>
        <taxon>Thermotogae</taxon>
        <taxon>Petrotogales</taxon>
        <taxon>Petrotogaceae</taxon>
        <taxon>Tepiditoga</taxon>
    </lineage>
</organism>
<evidence type="ECO:0000313" key="10">
    <source>
        <dbReference type="EMBL" id="BBE30892.1"/>
    </source>
</evidence>
<dbReference type="Gene3D" id="1.10.455.10">
    <property type="entry name" value="Ribosomal protein S7 domain"/>
    <property type="match status" value="1"/>
</dbReference>
<evidence type="ECO:0000256" key="2">
    <source>
        <dbReference type="ARBA" id="ARBA00022730"/>
    </source>
</evidence>
<dbReference type="InterPro" id="IPR036823">
    <property type="entry name" value="Ribosomal_uS7_dom_sf"/>
</dbReference>
<dbReference type="PROSITE" id="PS00052">
    <property type="entry name" value="RIBOSOMAL_S7"/>
    <property type="match status" value="1"/>
</dbReference>
<dbReference type="FunCoup" id="A0A7G1G9V9">
    <property type="interactions" value="397"/>
</dbReference>
<dbReference type="GO" id="GO:0015935">
    <property type="term" value="C:small ribosomal subunit"/>
    <property type="evidence" value="ECO:0007669"/>
    <property type="project" value="InterPro"/>
</dbReference>
<dbReference type="GO" id="GO:0019843">
    <property type="term" value="F:rRNA binding"/>
    <property type="evidence" value="ECO:0007669"/>
    <property type="project" value="UniProtKB-UniRule"/>
</dbReference>
<keyword evidence="11" id="KW-1185">Reference proteome</keyword>
<accession>A0A7G1G9V9</accession>
<dbReference type="NCBIfam" id="TIGR01029">
    <property type="entry name" value="rpsG_bact"/>
    <property type="match status" value="1"/>
</dbReference>
<dbReference type="AlphaFoldDB" id="A0A7G1G9V9"/>
<evidence type="ECO:0000256" key="4">
    <source>
        <dbReference type="ARBA" id="ARBA00022980"/>
    </source>
</evidence>
<keyword evidence="4 7" id="KW-0689">Ribosomal protein</keyword>
<proteinExistence type="inferred from homology"/>
<keyword evidence="3 7" id="KW-0694">RNA-binding</keyword>
<evidence type="ECO:0000256" key="7">
    <source>
        <dbReference type="HAMAP-Rule" id="MF_00480"/>
    </source>
</evidence>
<evidence type="ECO:0000259" key="9">
    <source>
        <dbReference type="Pfam" id="PF00177"/>
    </source>
</evidence>
<dbReference type="InterPro" id="IPR023798">
    <property type="entry name" value="Ribosomal_uS7_dom"/>
</dbReference>
<keyword evidence="2 7" id="KW-0699">rRNA-binding</keyword>
<dbReference type="InParanoid" id="A0A7G1G9V9"/>
<dbReference type="InterPro" id="IPR000235">
    <property type="entry name" value="Ribosomal_uS7"/>
</dbReference>
<dbReference type="KEGG" id="ocy:OSSY52_10330"/>
<dbReference type="Proteomes" id="UP000516361">
    <property type="component" value="Chromosome"/>
</dbReference>
<dbReference type="Pfam" id="PF00177">
    <property type="entry name" value="Ribosomal_S7"/>
    <property type="match status" value="1"/>
</dbReference>
<dbReference type="HAMAP" id="MF_00480_B">
    <property type="entry name" value="Ribosomal_uS7_B"/>
    <property type="match status" value="1"/>
</dbReference>
<protein>
    <recommendedName>
        <fullName evidence="6 7">Small ribosomal subunit protein uS7</fullName>
    </recommendedName>
</protein>
<keyword evidence="7" id="KW-0820">tRNA-binding</keyword>
<dbReference type="SUPFAM" id="SSF47973">
    <property type="entry name" value="Ribosomal protein S7"/>
    <property type="match status" value="1"/>
</dbReference>
<dbReference type="InterPro" id="IPR005717">
    <property type="entry name" value="Ribosomal_uS7_bac/org-type"/>
</dbReference>
<evidence type="ECO:0000256" key="1">
    <source>
        <dbReference type="ARBA" id="ARBA00007151"/>
    </source>
</evidence>